<dbReference type="SMART" id="SM00530">
    <property type="entry name" value="HTH_XRE"/>
    <property type="match status" value="1"/>
</dbReference>
<dbReference type="PROSITE" id="PS50943">
    <property type="entry name" value="HTH_CROC1"/>
    <property type="match status" value="1"/>
</dbReference>
<sequence length="66" mass="7592">MSNLKNLRKQKGVTMVHMAKLLGYKSVSSYQKIEEGKTALKADQLMIIAKEFNVEPEKILNQIYSY</sequence>
<gene>
    <name evidence="2" type="ORF">E1W43_14390</name>
    <name evidence="3" type="ORF">GYP27_15055</name>
</gene>
<dbReference type="CDD" id="cd00093">
    <property type="entry name" value="HTH_XRE"/>
    <property type="match status" value="1"/>
</dbReference>
<dbReference type="SUPFAM" id="SSF47413">
    <property type="entry name" value="lambda repressor-like DNA-binding domains"/>
    <property type="match status" value="1"/>
</dbReference>
<dbReference type="InterPro" id="IPR010982">
    <property type="entry name" value="Lambda_DNA-bd_dom_sf"/>
</dbReference>
<evidence type="ECO:0000313" key="2">
    <source>
        <dbReference type="EMBL" id="EAE2899127.1"/>
    </source>
</evidence>
<dbReference type="EMBL" id="DAAHYZ010000015">
    <property type="protein sequence ID" value="HAB7723301.1"/>
    <property type="molecule type" value="Genomic_DNA"/>
</dbReference>
<accession>A0A3T2AJR0</accession>
<dbReference type="Proteomes" id="UP000401273">
    <property type="component" value="Unassembled WGS sequence"/>
</dbReference>
<evidence type="ECO:0000313" key="4">
    <source>
        <dbReference type="Proteomes" id="UP000401273"/>
    </source>
</evidence>
<organism evidence="2 4">
    <name type="scientific">Listeria monocytogenes</name>
    <dbReference type="NCBI Taxonomy" id="1639"/>
    <lineage>
        <taxon>Bacteria</taxon>
        <taxon>Bacillati</taxon>
        <taxon>Bacillota</taxon>
        <taxon>Bacilli</taxon>
        <taxon>Bacillales</taxon>
        <taxon>Listeriaceae</taxon>
        <taxon>Listeria</taxon>
    </lineage>
</organism>
<reference evidence="3" key="3">
    <citation type="submission" date="2020-01" db="EMBL/GenBank/DDBJ databases">
        <authorList>
            <consortium name="NCBI Pathogen Detection Project"/>
        </authorList>
    </citation>
    <scope>NUCLEOTIDE SEQUENCE</scope>
    <source>
        <strain evidence="3">CFIAFB20140010</strain>
    </source>
</reference>
<dbReference type="Gene3D" id="1.10.260.40">
    <property type="entry name" value="lambda repressor-like DNA-binding domains"/>
    <property type="match status" value="1"/>
</dbReference>
<name>A0A3T2AJR0_LISMN</name>
<comment type="caution">
    <text evidence="2">The sequence shown here is derived from an EMBL/GenBank/DDBJ whole genome shotgun (WGS) entry which is preliminary data.</text>
</comment>
<evidence type="ECO:0000313" key="3">
    <source>
        <dbReference type="EMBL" id="HAB7723301.1"/>
    </source>
</evidence>
<dbReference type="Pfam" id="PF01381">
    <property type="entry name" value="HTH_3"/>
    <property type="match status" value="1"/>
</dbReference>
<reference evidence="2 4" key="2">
    <citation type="submission" date="2019-03" db="EMBL/GenBank/DDBJ databases">
        <authorList>
            <person name="Ashton P.M."/>
            <person name="Dallman T."/>
            <person name="Nair S."/>
            <person name="De Pinna E."/>
            <person name="Peters T."/>
            <person name="Grant K."/>
        </authorList>
    </citation>
    <scope>NUCLEOTIDE SEQUENCE [LARGE SCALE GENOMIC DNA]</scope>
    <source>
        <strain evidence="2">RL15000271</strain>
    </source>
</reference>
<dbReference type="EMBL" id="AAARLF010000013">
    <property type="protein sequence ID" value="EAE2899127.1"/>
    <property type="molecule type" value="Genomic_DNA"/>
</dbReference>
<protein>
    <submittedName>
        <fullName evidence="3">Helix-turn-helix domain-containing protein</fullName>
    </submittedName>
    <submittedName>
        <fullName evidence="2">XRE family transcriptional regulator</fullName>
    </submittedName>
</protein>
<dbReference type="RefSeq" id="WP_003747297.1">
    <property type="nucleotide sequence ID" value="NZ_CP020827.1"/>
</dbReference>
<dbReference type="GO" id="GO:0003677">
    <property type="term" value="F:DNA binding"/>
    <property type="evidence" value="ECO:0007669"/>
    <property type="project" value="InterPro"/>
</dbReference>
<dbReference type="Proteomes" id="UP000840569">
    <property type="component" value="Unassembled WGS sequence"/>
</dbReference>
<reference evidence="3" key="1">
    <citation type="journal article" date="2018" name="Genome Biol.">
        <title>SKESA: strategic k-mer extension for scrupulous assemblies.</title>
        <authorList>
            <person name="Souvorov A."/>
            <person name="Agarwala R."/>
            <person name="Lipman D.J."/>
        </authorList>
    </citation>
    <scope>NUCLEOTIDE SEQUENCE [LARGE SCALE GENOMIC DNA]</scope>
    <source>
        <strain evidence="3">CFIAFB20140010</strain>
    </source>
</reference>
<feature type="domain" description="HTH cro/C1-type" evidence="1">
    <location>
        <begin position="4"/>
        <end position="59"/>
    </location>
</feature>
<dbReference type="InterPro" id="IPR001387">
    <property type="entry name" value="Cro/C1-type_HTH"/>
</dbReference>
<dbReference type="AlphaFoldDB" id="A0A3T2AJR0"/>
<evidence type="ECO:0000259" key="1">
    <source>
        <dbReference type="PROSITE" id="PS50943"/>
    </source>
</evidence>
<proteinExistence type="predicted"/>